<evidence type="ECO:0000313" key="4">
    <source>
        <dbReference type="Proteomes" id="UP001642464"/>
    </source>
</evidence>
<dbReference type="InterPro" id="IPR050386">
    <property type="entry name" value="Glycosyl_hydrolase_5"/>
</dbReference>
<sequence length="532" mass="58428">MVQGTGIRDLARDESQEETLLEGDTSSIVVRRCSVTPAMLIGALGALLVLGALQVCVLQSRTLAPPSPALRGEVSEFSVGGQALEVQRLIRQKGLTGVNLGGWLCMEDWLNSGKNGSEVATINPKGQGQCLPPLLKNVPSWASEGQLVKRLVDTAGSEFAIEAISKYRDGFVSTQDLDEIAALGLKWVRVPLSWVAFADALKHYYPEVYGKHDPDSDAVVLPDPYYKDEIAFVTMPRDTLKSLIIEAQKRGLKVIIDLHNAPGGSQRGTYNGIWPLEPVFWKARSKMEPAVPLTTLGKLIVQEMINWVESLPPNLYSGVAGLCVMNEPGHMNAIQTPYADEKVILDWLHGATELYRKSSLPRNGVKLYVSLIETAFKDFDNTAIQWFWKTFSVEERRTWVVAEAHYYMAWDGTCDGTTKFGTGAYQCGSAASKGIASGCAHGAARNLRDRWGADTQIAVNEFSMATFANSKLACKDRASLMLMLSSELDAFQQQGFQTSFWTWTTPNAKEFQAGWSLKWLMGLEEVGQCGAA</sequence>
<reference evidence="3 4" key="1">
    <citation type="submission" date="2024-02" db="EMBL/GenBank/DDBJ databases">
        <authorList>
            <person name="Chen Y."/>
            <person name="Shah S."/>
            <person name="Dougan E. K."/>
            <person name="Thang M."/>
            <person name="Chan C."/>
        </authorList>
    </citation>
    <scope>NUCLEOTIDE SEQUENCE [LARGE SCALE GENOMIC DNA]</scope>
</reference>
<keyword evidence="2" id="KW-0326">Glycosidase</keyword>
<organism evidence="3 4">
    <name type="scientific">Durusdinium trenchii</name>
    <dbReference type="NCBI Taxonomy" id="1381693"/>
    <lineage>
        <taxon>Eukaryota</taxon>
        <taxon>Sar</taxon>
        <taxon>Alveolata</taxon>
        <taxon>Dinophyceae</taxon>
        <taxon>Suessiales</taxon>
        <taxon>Symbiodiniaceae</taxon>
        <taxon>Durusdinium</taxon>
    </lineage>
</organism>
<dbReference type="Gene3D" id="3.20.20.80">
    <property type="entry name" value="Glycosidases"/>
    <property type="match status" value="1"/>
</dbReference>
<keyword evidence="4" id="KW-1185">Reference proteome</keyword>
<keyword evidence="1" id="KW-0378">Hydrolase</keyword>
<accession>A0ABP0N4Q8</accession>
<name>A0ABP0N4Q8_9DINO</name>
<gene>
    <name evidence="3" type="ORF">SCF082_LOCUS31143</name>
</gene>
<dbReference type="EMBL" id="CAXAMM010026202">
    <property type="protein sequence ID" value="CAK9058418.1"/>
    <property type="molecule type" value="Genomic_DNA"/>
</dbReference>
<dbReference type="PANTHER" id="PTHR31297:SF38">
    <property type="entry name" value="X8 DOMAIN-CONTAINING PROTEIN"/>
    <property type="match status" value="1"/>
</dbReference>
<evidence type="ECO:0000256" key="2">
    <source>
        <dbReference type="ARBA" id="ARBA00023295"/>
    </source>
</evidence>
<proteinExistence type="predicted"/>
<evidence type="ECO:0000256" key="1">
    <source>
        <dbReference type="ARBA" id="ARBA00022801"/>
    </source>
</evidence>
<dbReference type="SUPFAM" id="SSF51445">
    <property type="entry name" value="(Trans)glycosidases"/>
    <property type="match status" value="1"/>
</dbReference>
<dbReference type="PANTHER" id="PTHR31297">
    <property type="entry name" value="GLUCAN ENDO-1,6-BETA-GLUCOSIDASE B"/>
    <property type="match status" value="1"/>
</dbReference>
<protein>
    <submittedName>
        <fullName evidence="3">3-beta-glucanase</fullName>
    </submittedName>
</protein>
<comment type="caution">
    <text evidence="3">The sequence shown here is derived from an EMBL/GenBank/DDBJ whole genome shotgun (WGS) entry which is preliminary data.</text>
</comment>
<dbReference type="InterPro" id="IPR017853">
    <property type="entry name" value="GH"/>
</dbReference>
<dbReference type="Proteomes" id="UP001642464">
    <property type="component" value="Unassembled WGS sequence"/>
</dbReference>
<evidence type="ECO:0000313" key="3">
    <source>
        <dbReference type="EMBL" id="CAK9058418.1"/>
    </source>
</evidence>